<dbReference type="EMBL" id="CP042913">
    <property type="protein sequence ID" value="QEG37872.1"/>
    <property type="molecule type" value="Genomic_DNA"/>
</dbReference>
<proteinExistence type="predicted"/>
<protein>
    <submittedName>
        <fullName evidence="1">Uncharacterized protein</fullName>
    </submittedName>
</protein>
<dbReference type="KEGG" id="bgok:Pr1d_52200"/>
<evidence type="ECO:0000313" key="1">
    <source>
        <dbReference type="EMBL" id="QEG37872.1"/>
    </source>
</evidence>
<dbReference type="AlphaFoldDB" id="A0A5B9QJH6"/>
<gene>
    <name evidence="1" type="ORF">Pr1d_52200</name>
</gene>
<reference evidence="1 2" key="1">
    <citation type="submission" date="2019-08" db="EMBL/GenBank/DDBJ databases">
        <title>Deep-cultivation of Planctomycetes and their phenomic and genomic characterization uncovers novel biology.</title>
        <authorList>
            <person name="Wiegand S."/>
            <person name="Jogler M."/>
            <person name="Boedeker C."/>
            <person name="Pinto D."/>
            <person name="Vollmers J."/>
            <person name="Rivas-Marin E."/>
            <person name="Kohn T."/>
            <person name="Peeters S.H."/>
            <person name="Heuer A."/>
            <person name="Rast P."/>
            <person name="Oberbeckmann S."/>
            <person name="Bunk B."/>
            <person name="Jeske O."/>
            <person name="Meyerdierks A."/>
            <person name="Storesund J.E."/>
            <person name="Kallscheuer N."/>
            <person name="Luecker S."/>
            <person name="Lage O.M."/>
            <person name="Pohl T."/>
            <person name="Merkel B.J."/>
            <person name="Hornburger P."/>
            <person name="Mueller R.-W."/>
            <person name="Bruemmer F."/>
            <person name="Labrenz M."/>
            <person name="Spormann A.M."/>
            <person name="Op den Camp H."/>
            <person name="Overmann J."/>
            <person name="Amann R."/>
            <person name="Jetten M.S.M."/>
            <person name="Mascher T."/>
            <person name="Medema M.H."/>
            <person name="Devos D.P."/>
            <person name="Kaster A.-K."/>
            <person name="Ovreas L."/>
            <person name="Rohde M."/>
            <person name="Galperin M.Y."/>
            <person name="Jogler C."/>
        </authorList>
    </citation>
    <scope>NUCLEOTIDE SEQUENCE [LARGE SCALE GENOMIC DNA]</scope>
    <source>
        <strain evidence="1 2">Pr1d</strain>
    </source>
</reference>
<dbReference type="Proteomes" id="UP000323917">
    <property type="component" value="Chromosome"/>
</dbReference>
<dbReference type="OrthoDB" id="250183at2"/>
<organism evidence="1 2">
    <name type="scientific">Bythopirellula goksoeyrii</name>
    <dbReference type="NCBI Taxonomy" id="1400387"/>
    <lineage>
        <taxon>Bacteria</taxon>
        <taxon>Pseudomonadati</taxon>
        <taxon>Planctomycetota</taxon>
        <taxon>Planctomycetia</taxon>
        <taxon>Pirellulales</taxon>
        <taxon>Lacipirellulaceae</taxon>
        <taxon>Bythopirellula</taxon>
    </lineage>
</organism>
<sequence length="379" mass="42132">MRKPSHQIESANPLTLIIAIVALLVPTFLSAGESSEEVDEYRPIGEPTKLTLITAGTDLDAVFADIQQQTGNKLVDFRERFNQDISQSLWNFSLSDREFWPVLDKFLDAANLGLYAASGEEALAVVNRTPGSAQRFGRACYAGPFRIEAATITARRALRSLGESSAQLEMEIAWEPRLNPISLSLATDTLSILGDDQTPLDVVQRRPMLGAEVMPGTHSAEMVVPLQLPPRQIRAIDTMKGQIIALVPAGKTEFRFTDLTDAEDVKQIWGGVKVELVDVKRNQSLWEVRMRLEVLGNVQALDKQRSWAFQNLTFLENPEGEVIDHAGFETTNQSEGSLSLAYFFDLPVENLKGYTWVYRTPADITEVPVDFELSDIPLP</sequence>
<name>A0A5B9QJH6_9BACT</name>
<keyword evidence="2" id="KW-1185">Reference proteome</keyword>
<accession>A0A5B9QJH6</accession>
<dbReference type="RefSeq" id="WP_148076043.1">
    <property type="nucleotide sequence ID" value="NZ_CP042913.1"/>
</dbReference>
<evidence type="ECO:0000313" key="2">
    <source>
        <dbReference type="Proteomes" id="UP000323917"/>
    </source>
</evidence>